<dbReference type="GO" id="GO:0003824">
    <property type="term" value="F:catalytic activity"/>
    <property type="evidence" value="ECO:0007669"/>
    <property type="project" value="InterPro"/>
</dbReference>
<dbReference type="AlphaFoldDB" id="A0AA96V6Z1"/>
<evidence type="ECO:0000313" key="5">
    <source>
        <dbReference type="EMBL" id="WNY26700.1"/>
    </source>
</evidence>
<dbReference type="InterPro" id="IPR036265">
    <property type="entry name" value="HIT-like_sf"/>
</dbReference>
<dbReference type="PRINTS" id="PR00332">
    <property type="entry name" value="HISTRIAD"/>
</dbReference>
<dbReference type="SUPFAM" id="SSF54197">
    <property type="entry name" value="HIT-like"/>
    <property type="match status" value="1"/>
</dbReference>
<dbReference type="InterPro" id="IPR039384">
    <property type="entry name" value="HINT"/>
</dbReference>
<keyword evidence="6" id="KW-1185">Reference proteome</keyword>
<evidence type="ECO:0000256" key="2">
    <source>
        <dbReference type="PIRSR" id="PIRSR601310-3"/>
    </source>
</evidence>
<dbReference type="InterPro" id="IPR001310">
    <property type="entry name" value="Histidine_triad_HIT"/>
</dbReference>
<dbReference type="Pfam" id="PF01230">
    <property type="entry name" value="HIT"/>
    <property type="match status" value="1"/>
</dbReference>
<protein>
    <recommendedName>
        <fullName evidence="4">HIT domain-containing protein</fullName>
    </recommendedName>
</protein>
<dbReference type="Gene3D" id="3.30.428.10">
    <property type="entry name" value="HIT-like"/>
    <property type="match status" value="1"/>
</dbReference>
<dbReference type="PROSITE" id="PS00892">
    <property type="entry name" value="HIT_1"/>
    <property type="match status" value="1"/>
</dbReference>
<dbReference type="RefSeq" id="WP_338098221.1">
    <property type="nucleotide sequence ID" value="NZ_CP131061.1"/>
</dbReference>
<dbReference type="EMBL" id="CP131061">
    <property type="protein sequence ID" value="WNY26700.1"/>
    <property type="molecule type" value="Genomic_DNA"/>
</dbReference>
<feature type="short sequence motif" description="Histidine triad motif" evidence="2 3">
    <location>
        <begin position="96"/>
        <end position="100"/>
    </location>
</feature>
<evidence type="ECO:0000259" key="4">
    <source>
        <dbReference type="PROSITE" id="PS51084"/>
    </source>
</evidence>
<organism evidence="5 6">
    <name type="scientific">Methanolapillus ohkumae</name>
    <dbReference type="NCBI Taxonomy" id="3028298"/>
    <lineage>
        <taxon>Archaea</taxon>
        <taxon>Methanobacteriati</taxon>
        <taxon>Methanobacteriota</taxon>
        <taxon>Stenosarchaea group</taxon>
        <taxon>Methanomicrobia</taxon>
        <taxon>Methanosarcinales</taxon>
        <taxon>Methanosarcinaceae</taxon>
        <taxon>Methanolapillus</taxon>
    </lineage>
</organism>
<dbReference type="InterPro" id="IPR019808">
    <property type="entry name" value="Histidine_triad_CS"/>
</dbReference>
<dbReference type="PANTHER" id="PTHR46648:SF1">
    <property type="entry name" value="ADENOSINE 5'-MONOPHOSPHORAMIDASE HNT1"/>
    <property type="match status" value="1"/>
</dbReference>
<feature type="domain" description="HIT" evidence="4">
    <location>
        <begin position="4"/>
        <end position="111"/>
    </location>
</feature>
<feature type="active site" description="Tele-AMP-histidine intermediate" evidence="1">
    <location>
        <position position="98"/>
    </location>
</feature>
<dbReference type="PANTHER" id="PTHR46648">
    <property type="entry name" value="HIT FAMILY PROTEIN 1"/>
    <property type="match status" value="1"/>
</dbReference>
<proteinExistence type="predicted"/>
<gene>
    <name evidence="5" type="ORF">MsAm2_04730</name>
</gene>
<dbReference type="GO" id="GO:0009117">
    <property type="term" value="P:nucleotide metabolic process"/>
    <property type="evidence" value="ECO:0007669"/>
    <property type="project" value="TreeGrafter"/>
</dbReference>
<dbReference type="GeneID" id="89227877"/>
<dbReference type="Proteomes" id="UP001304970">
    <property type="component" value="Chromosome"/>
</dbReference>
<name>A0AA96V6Z1_9EURY</name>
<dbReference type="PROSITE" id="PS51084">
    <property type="entry name" value="HIT_2"/>
    <property type="match status" value="1"/>
</dbReference>
<reference evidence="5 6" key="1">
    <citation type="submission" date="2023-07" db="EMBL/GenBank/DDBJ databases">
        <title>Closed genome sequence of Methanosarcinaceae archaeon Am2.</title>
        <authorList>
            <person name="Poehlein A."/>
            <person name="Protasov E."/>
            <person name="Platt K."/>
            <person name="Reeh H."/>
            <person name="Daniel R."/>
            <person name="Brune A."/>
        </authorList>
    </citation>
    <scope>NUCLEOTIDE SEQUENCE [LARGE SCALE GENOMIC DNA]</scope>
    <source>
        <strain evidence="5 6">Am2</strain>
    </source>
</reference>
<dbReference type="CDD" id="cd01277">
    <property type="entry name" value="HINT_subgroup"/>
    <property type="match status" value="1"/>
</dbReference>
<accession>A0AA96V6Z1</accession>
<evidence type="ECO:0000256" key="1">
    <source>
        <dbReference type="PIRSR" id="PIRSR601310-1"/>
    </source>
</evidence>
<dbReference type="InterPro" id="IPR011146">
    <property type="entry name" value="HIT-like"/>
</dbReference>
<evidence type="ECO:0000256" key="3">
    <source>
        <dbReference type="PROSITE-ProRule" id="PRU00464"/>
    </source>
</evidence>
<sequence length="142" mass="15460">MDCIFCKIAKGEIPCFKVFEDGNHLAFLDISPCSDGHTVVIPKKHSVSFLDLNEKEAGELFSFVNAVSKKIYDPLSADGLTIGSNIYESAGQTVMHTHIHIIPRYEGDGGGSTHSVVCSAQSSDMNFLAQIHKKITESSRAE</sequence>
<evidence type="ECO:0000313" key="6">
    <source>
        <dbReference type="Proteomes" id="UP001304970"/>
    </source>
</evidence>